<dbReference type="SUPFAM" id="SSF49344">
    <property type="entry name" value="CBD9-like"/>
    <property type="match status" value="1"/>
</dbReference>
<feature type="chain" id="PRO_5008598147" description="Carbohydrate-binding domain-containing protein" evidence="1">
    <location>
        <begin position="23"/>
        <end position="239"/>
    </location>
</feature>
<protein>
    <recommendedName>
        <fullName evidence="4">Carbohydrate-binding domain-containing protein</fullName>
    </recommendedName>
</protein>
<evidence type="ECO:0000256" key="1">
    <source>
        <dbReference type="SAM" id="SignalP"/>
    </source>
</evidence>
<gene>
    <name evidence="2" type="ORF">ACJ72_06564</name>
</gene>
<reference evidence="2 3" key="1">
    <citation type="submission" date="2015-07" db="EMBL/GenBank/DDBJ databases">
        <title>Emmonsia species relationships and genome sequence.</title>
        <authorList>
            <person name="Cuomo C.A."/>
            <person name="Schwartz I.S."/>
            <person name="Kenyon C."/>
            <person name="de Hoog G.S."/>
            <person name="Govender N.P."/>
            <person name="Botha A."/>
            <person name="Moreno L."/>
            <person name="de Vries M."/>
            <person name="Munoz J.F."/>
            <person name="Stielow J.B."/>
        </authorList>
    </citation>
    <scope>NUCLEOTIDE SEQUENCE [LARGE SCALE GENOMIC DNA]</scope>
    <source>
        <strain evidence="2 3">CBS 136260</strain>
    </source>
</reference>
<dbReference type="STRING" id="1658172.A0A1B7NQQ7"/>
<organism evidence="2 3">
    <name type="scientific">Emergomyces africanus</name>
    <dbReference type="NCBI Taxonomy" id="1955775"/>
    <lineage>
        <taxon>Eukaryota</taxon>
        <taxon>Fungi</taxon>
        <taxon>Dikarya</taxon>
        <taxon>Ascomycota</taxon>
        <taxon>Pezizomycotina</taxon>
        <taxon>Eurotiomycetes</taxon>
        <taxon>Eurotiomycetidae</taxon>
        <taxon>Onygenales</taxon>
        <taxon>Ajellomycetaceae</taxon>
        <taxon>Emergomyces</taxon>
    </lineage>
</organism>
<feature type="signal peptide" evidence="1">
    <location>
        <begin position="1"/>
        <end position="22"/>
    </location>
</feature>
<evidence type="ECO:0000313" key="2">
    <source>
        <dbReference type="EMBL" id="OAX79118.1"/>
    </source>
</evidence>
<dbReference type="Proteomes" id="UP000091918">
    <property type="component" value="Unassembled WGS sequence"/>
</dbReference>
<keyword evidence="3" id="KW-1185">Reference proteome</keyword>
<dbReference type="OrthoDB" id="61321at2759"/>
<sequence>MHFHSVLSYALGAAITVSASLGNRDTAGNPSATVYECPKQTTIRYNNSVPPGWEFPETEVVLCYTADPSRPSPMLNLTFKAYDEEYYYVDPEQGTNDDIWLYTVMEVFMQRGIEAPQTYLEFDISPSNVTYQAFIYNPSRERAYNAPFDHAFLSDPLGDGMLAETILDRANKTWVSTVQIPLALFNVPEAGLVGTQWRMNFFRTITSPTTFPQQRLGAWSPPNRPNFHITSYFGYVQFQ</sequence>
<name>A0A1B7NQQ7_9EURO</name>
<dbReference type="EMBL" id="LGUA01001152">
    <property type="protein sequence ID" value="OAX79118.1"/>
    <property type="molecule type" value="Genomic_DNA"/>
</dbReference>
<dbReference type="AlphaFoldDB" id="A0A1B7NQQ7"/>
<keyword evidence="1" id="KW-0732">Signal</keyword>
<evidence type="ECO:0008006" key="4">
    <source>
        <dbReference type="Google" id="ProtNLM"/>
    </source>
</evidence>
<dbReference type="CDD" id="cd09620">
    <property type="entry name" value="CBM9_like_3"/>
    <property type="match status" value="1"/>
</dbReference>
<comment type="caution">
    <text evidence="2">The sequence shown here is derived from an EMBL/GenBank/DDBJ whole genome shotgun (WGS) entry which is preliminary data.</text>
</comment>
<evidence type="ECO:0000313" key="3">
    <source>
        <dbReference type="Proteomes" id="UP000091918"/>
    </source>
</evidence>
<proteinExistence type="predicted"/>
<accession>A0A1B7NQQ7</accession>
<dbReference type="Gene3D" id="2.60.40.1190">
    <property type="match status" value="1"/>
</dbReference>